<reference evidence="15 16" key="1">
    <citation type="submission" date="2015-05" db="EMBL/GenBank/DDBJ databases">
        <title>Distinctive expansion of gene families associated with plant cell wall degradation and secondary metabolism in the genomes of grapevine trunk pathogens.</title>
        <authorList>
            <person name="Lawrence D.P."/>
            <person name="Travadon R."/>
            <person name="Rolshausen P.E."/>
            <person name="Baumgartner K."/>
        </authorList>
    </citation>
    <scope>NUCLEOTIDE SEQUENCE [LARGE SCALE GENOMIC DNA]</scope>
    <source>
        <strain evidence="15">UCRPC4</strain>
    </source>
</reference>
<evidence type="ECO:0000256" key="9">
    <source>
        <dbReference type="ARBA" id="ARBA00023242"/>
    </source>
</evidence>
<evidence type="ECO:0000256" key="8">
    <source>
        <dbReference type="ARBA" id="ARBA00023004"/>
    </source>
</evidence>
<dbReference type="FunFam" id="2.60.120.620:FF:000014">
    <property type="entry name" value="Prolyl 3,4-dihydroxylase TPA1"/>
    <property type="match status" value="1"/>
</dbReference>
<dbReference type="PANTHER" id="PTHR12117:SF0">
    <property type="entry name" value="PROLYL 3-HYDROXYLASE OGFOD1"/>
    <property type="match status" value="1"/>
</dbReference>
<dbReference type="GO" id="GO:0071456">
    <property type="term" value="P:cellular response to hypoxia"/>
    <property type="evidence" value="ECO:0007669"/>
    <property type="project" value="EnsemblFungi"/>
</dbReference>
<evidence type="ECO:0000313" key="15">
    <source>
        <dbReference type="EMBL" id="KKY13897.1"/>
    </source>
</evidence>
<keyword evidence="7" id="KW-0560">Oxidoreductase</keyword>
<evidence type="ECO:0000256" key="13">
    <source>
        <dbReference type="SAM" id="MobiDB-lite"/>
    </source>
</evidence>
<comment type="subcellular location">
    <subcellularLocation>
        <location evidence="2">Nucleus</location>
    </subcellularLocation>
</comment>
<feature type="domain" description="Fe2OG dioxygenase" evidence="14">
    <location>
        <begin position="143"/>
        <end position="265"/>
    </location>
</feature>
<evidence type="ECO:0000313" key="16">
    <source>
        <dbReference type="Proteomes" id="UP000053317"/>
    </source>
</evidence>
<evidence type="ECO:0000256" key="6">
    <source>
        <dbReference type="ARBA" id="ARBA00022964"/>
    </source>
</evidence>
<dbReference type="GO" id="GO:0006450">
    <property type="term" value="P:regulation of translational fidelity"/>
    <property type="evidence" value="ECO:0007669"/>
    <property type="project" value="EnsemblFungi"/>
</dbReference>
<feature type="compositionally biased region" description="Acidic residues" evidence="13">
    <location>
        <begin position="519"/>
        <end position="532"/>
    </location>
</feature>
<comment type="caution">
    <text evidence="15">The sequence shown here is derived from an EMBL/GenBank/DDBJ whole genome shotgun (WGS) entry which is preliminary data.</text>
</comment>
<dbReference type="GO" id="GO:0008143">
    <property type="term" value="F:poly(A) binding"/>
    <property type="evidence" value="ECO:0007669"/>
    <property type="project" value="EnsemblFungi"/>
</dbReference>
<dbReference type="GO" id="GO:0019826">
    <property type="term" value="F:oxygen sensor activity"/>
    <property type="evidence" value="ECO:0007669"/>
    <property type="project" value="EnsemblFungi"/>
</dbReference>
<feature type="region of interest" description="Disordered" evidence="13">
    <location>
        <begin position="655"/>
        <end position="706"/>
    </location>
</feature>
<accession>A0A0G2DSB5</accession>
<dbReference type="GO" id="GO:0006415">
    <property type="term" value="P:translational termination"/>
    <property type="evidence" value="ECO:0007669"/>
    <property type="project" value="EnsemblFungi"/>
</dbReference>
<dbReference type="Pfam" id="PF10637">
    <property type="entry name" value="Ofd1_CTDD"/>
    <property type="match status" value="1"/>
</dbReference>
<feature type="region of interest" description="Disordered" evidence="13">
    <location>
        <begin position="1"/>
        <end position="20"/>
    </location>
</feature>
<evidence type="ECO:0000256" key="7">
    <source>
        <dbReference type="ARBA" id="ARBA00023002"/>
    </source>
</evidence>
<keyword evidence="8" id="KW-0408">Iron</keyword>
<sequence>MKRKAEDLNGSADTSPQAKRKALYGTSIESRFTAGLFDSSTLEKFTSEYEKSQPYKHAVIPSLIEHSLLRSVREEIIANVHFTPKETDIYKIHQSGDLANLDGLDDSALAKLPSLLSLRDALYSAQFREYVSHITGAGKLSGKKTDMAINVYTPGCHLLCHDDVIGSRRVSYILYLTDPDRPWKAEWGGALRLYPTETKKTKDGEEIKTPSHDFTVSIPPAFSQLSFFAVQPGESYHDVEEVYHGETEDESEKRTRMAISGWFHIPQEGEDGYEEGLEEQLAVRSSLSQLQSRNDEFDIPQRTPVSWESAPSAALNGDSKGKGKALAEEEDDDGTLTEKDLDFLLKYIAPSFLTPDMTEQLEAAFTMESLLSIDRFLSDKFATRVSEYVEQQEASSKSSDWPIAEPPFKHRYAFLQPSADKSSDSPIQELINILFPSQAFRKWLAQATGLHSSNLISHNLLARRFRRGQDYALASGFNGDDIEHVEDDAASQPSDPDAGGMRIEFTLNLTPTSGWEPLSNEDCEEEEEDAEVNGDSSGRQPKANGHGEGKEADAEDFNSPGGEEVYMAADDDDAASVCSHNSTSQKKKSKSDPAVYKSKTEEEDDDDGILFTNPPSWNTLSIVLRDEGTLRFVKYVSQNAKGDRWDIKGEIGCWGVGGEGEFEDDEDLEEDEDAEDDGGEEWAGIEDSDDDNGNGIPEKSDDEDSD</sequence>
<comment type="similarity">
    <text evidence="3">Belongs to the TPA1 family.</text>
</comment>
<dbReference type="GO" id="GO:0005634">
    <property type="term" value="C:nucleus"/>
    <property type="evidence" value="ECO:0007669"/>
    <property type="project" value="UniProtKB-SubCell"/>
</dbReference>
<feature type="region of interest" description="Disordered" evidence="13">
    <location>
        <begin position="292"/>
        <end position="333"/>
    </location>
</feature>
<feature type="region of interest" description="Disordered" evidence="13">
    <location>
        <begin position="508"/>
        <end position="615"/>
    </location>
</feature>
<dbReference type="InterPro" id="IPR039558">
    <property type="entry name" value="TPA1/OFD1_N"/>
</dbReference>
<evidence type="ECO:0000256" key="5">
    <source>
        <dbReference type="ARBA" id="ARBA00022896"/>
    </source>
</evidence>
<protein>
    <recommendedName>
        <fullName evidence="12">uS12 prolyl 3,4-dihydroxylase</fullName>
    </recommendedName>
</protein>
<dbReference type="GO" id="GO:0140311">
    <property type="term" value="F:protein sequestering activity"/>
    <property type="evidence" value="ECO:0007669"/>
    <property type="project" value="EnsemblFungi"/>
</dbReference>
<dbReference type="GO" id="GO:0008198">
    <property type="term" value="F:ferrous iron binding"/>
    <property type="evidence" value="ECO:0007669"/>
    <property type="project" value="EnsemblFungi"/>
</dbReference>
<dbReference type="InterPro" id="IPR019601">
    <property type="entry name" value="Oxoglutarate/Fe-dep_Oase_C"/>
</dbReference>
<evidence type="ECO:0000256" key="11">
    <source>
        <dbReference type="ARBA" id="ARBA00051966"/>
    </source>
</evidence>
<dbReference type="GO" id="GO:0006449">
    <property type="term" value="P:regulation of translational termination"/>
    <property type="evidence" value="ECO:0007669"/>
    <property type="project" value="EnsemblFungi"/>
</dbReference>
<dbReference type="Gene3D" id="2.60.120.620">
    <property type="entry name" value="q2cbj1_9rhob like domain"/>
    <property type="match status" value="1"/>
</dbReference>
<reference evidence="15 16" key="2">
    <citation type="submission" date="2015-05" db="EMBL/GenBank/DDBJ databases">
        <authorList>
            <person name="Morales-Cruz A."/>
            <person name="Amrine K.C."/>
            <person name="Cantu D."/>
        </authorList>
    </citation>
    <scope>NUCLEOTIDE SEQUENCE [LARGE SCALE GENOMIC DNA]</scope>
    <source>
        <strain evidence="15">UCRPC4</strain>
    </source>
</reference>
<dbReference type="Gene3D" id="3.60.130.20">
    <property type="entry name" value="Oxoglutarate/iron-dependent oxygenase, C-terminal degradation domain"/>
    <property type="match status" value="1"/>
</dbReference>
<keyword evidence="4" id="KW-0479">Metal-binding</keyword>
<keyword evidence="6" id="KW-0223">Dioxygenase</keyword>
<evidence type="ECO:0000256" key="3">
    <source>
        <dbReference type="ARBA" id="ARBA00007443"/>
    </source>
</evidence>
<comment type="catalytic activity">
    <reaction evidence="11">
        <text>[ribosomal protein uS12]-(3S)-3-hydroxy-L-proline + 2-oxoglutarate + O2 = [ribosomal protein uS12]-(3S)-3,4-dihydroxy-L-proline + succinate + CO2</text>
        <dbReference type="Rhea" id="RHEA:54160"/>
        <dbReference type="Rhea" id="RHEA-COMP:13817"/>
        <dbReference type="Rhea" id="RHEA-COMP:13818"/>
        <dbReference type="ChEBI" id="CHEBI:15379"/>
        <dbReference type="ChEBI" id="CHEBI:16526"/>
        <dbReference type="ChEBI" id="CHEBI:16810"/>
        <dbReference type="ChEBI" id="CHEBI:30031"/>
        <dbReference type="ChEBI" id="CHEBI:85428"/>
        <dbReference type="ChEBI" id="CHEBI:138052"/>
    </reaction>
</comment>
<evidence type="ECO:0000256" key="12">
    <source>
        <dbReference type="ARBA" id="ARBA00081607"/>
    </source>
</evidence>
<comment type="catalytic activity">
    <reaction evidence="10">
        <text>[ribosomal protein uS12]-L-proline + 2-oxoglutarate + O2 = [ribosomal protein uS12]-(3S)-3-hydroxy-L-proline + succinate + CO2</text>
        <dbReference type="Rhea" id="RHEA:54156"/>
        <dbReference type="Rhea" id="RHEA-COMP:13816"/>
        <dbReference type="Rhea" id="RHEA-COMP:13818"/>
        <dbReference type="ChEBI" id="CHEBI:15379"/>
        <dbReference type="ChEBI" id="CHEBI:16526"/>
        <dbReference type="ChEBI" id="CHEBI:16810"/>
        <dbReference type="ChEBI" id="CHEBI:30031"/>
        <dbReference type="ChEBI" id="CHEBI:50342"/>
        <dbReference type="ChEBI" id="CHEBI:85428"/>
    </reaction>
</comment>
<evidence type="ECO:0000256" key="1">
    <source>
        <dbReference type="ARBA" id="ARBA00001961"/>
    </source>
</evidence>
<dbReference type="GO" id="GO:0031543">
    <property type="term" value="F:peptidyl-proline dioxygenase activity"/>
    <property type="evidence" value="ECO:0007669"/>
    <property type="project" value="EnsemblFungi"/>
</dbReference>
<dbReference type="Proteomes" id="UP000053317">
    <property type="component" value="Unassembled WGS sequence"/>
</dbReference>
<evidence type="ECO:0000256" key="10">
    <source>
        <dbReference type="ARBA" id="ARBA00047444"/>
    </source>
</evidence>
<dbReference type="PANTHER" id="PTHR12117">
    <property type="entry name" value="HISTONE ACETYLTRANSFERASE COMPLEX"/>
    <property type="match status" value="1"/>
</dbReference>
<feature type="compositionally biased region" description="Acidic residues" evidence="13">
    <location>
        <begin position="660"/>
        <end position="692"/>
    </location>
</feature>
<gene>
    <name evidence="15" type="ORF">UCRPC4_g06902</name>
</gene>
<name>A0A0G2DSB5_PHACM</name>
<dbReference type="InterPro" id="IPR043044">
    <property type="entry name" value="TPA1/Ofd1_C"/>
</dbReference>
<keyword evidence="16" id="KW-1185">Reference proteome</keyword>
<dbReference type="GO" id="GO:0032436">
    <property type="term" value="P:positive regulation of proteasomal ubiquitin-dependent protein catabolic process"/>
    <property type="evidence" value="ECO:0007669"/>
    <property type="project" value="EnsemblFungi"/>
</dbReference>
<dbReference type="InterPro" id="IPR005123">
    <property type="entry name" value="Oxoglu/Fe-dep_dioxygenase_dom"/>
</dbReference>
<dbReference type="InterPro" id="IPR006620">
    <property type="entry name" value="Pro_4_hyd_alph"/>
</dbReference>
<evidence type="ECO:0000256" key="4">
    <source>
        <dbReference type="ARBA" id="ARBA00022723"/>
    </source>
</evidence>
<dbReference type="GO" id="GO:2000639">
    <property type="term" value="P:negative regulation of SREBP signaling pathway"/>
    <property type="evidence" value="ECO:0007669"/>
    <property type="project" value="EnsemblFungi"/>
</dbReference>
<dbReference type="EMBL" id="LCWF01000249">
    <property type="protein sequence ID" value="KKY13897.1"/>
    <property type="molecule type" value="Genomic_DNA"/>
</dbReference>
<dbReference type="InterPro" id="IPR051842">
    <property type="entry name" value="uS12_prolyl_hydroxylase"/>
</dbReference>
<dbReference type="SMART" id="SM00702">
    <property type="entry name" value="P4Hc"/>
    <property type="match status" value="1"/>
</dbReference>
<evidence type="ECO:0000256" key="2">
    <source>
        <dbReference type="ARBA" id="ARBA00004123"/>
    </source>
</evidence>
<dbReference type="Pfam" id="PF13661">
    <property type="entry name" value="2OG-FeII_Oxy_4"/>
    <property type="match status" value="1"/>
</dbReference>
<dbReference type="GO" id="GO:0031418">
    <property type="term" value="F:L-ascorbic acid binding"/>
    <property type="evidence" value="ECO:0007669"/>
    <property type="project" value="UniProtKB-KW"/>
</dbReference>
<proteinExistence type="inferred from homology"/>
<dbReference type="PROSITE" id="PS51471">
    <property type="entry name" value="FE2OG_OXY"/>
    <property type="match status" value="1"/>
</dbReference>
<dbReference type="GO" id="GO:0005737">
    <property type="term" value="C:cytoplasm"/>
    <property type="evidence" value="ECO:0007669"/>
    <property type="project" value="TreeGrafter"/>
</dbReference>
<comment type="cofactor">
    <cofactor evidence="1">
        <name>L-ascorbate</name>
        <dbReference type="ChEBI" id="CHEBI:38290"/>
    </cofactor>
</comment>
<dbReference type="OrthoDB" id="430522at2759"/>
<keyword evidence="9" id="KW-0539">Nucleus</keyword>
<keyword evidence="5" id="KW-0847">Vitamin C</keyword>
<evidence type="ECO:0000259" key="14">
    <source>
        <dbReference type="PROSITE" id="PS51471"/>
    </source>
</evidence>
<organism evidence="15 16">
    <name type="scientific">Phaeomoniella chlamydospora</name>
    <name type="common">Phaeoacremonium chlamydosporum</name>
    <dbReference type="NCBI Taxonomy" id="158046"/>
    <lineage>
        <taxon>Eukaryota</taxon>
        <taxon>Fungi</taxon>
        <taxon>Dikarya</taxon>
        <taxon>Ascomycota</taxon>
        <taxon>Pezizomycotina</taxon>
        <taxon>Eurotiomycetes</taxon>
        <taxon>Chaetothyriomycetidae</taxon>
        <taxon>Phaeomoniellales</taxon>
        <taxon>Phaeomoniellaceae</taxon>
        <taxon>Phaeomoniella</taxon>
    </lineage>
</organism>
<dbReference type="GO" id="GO:0000288">
    <property type="term" value="P:nuclear-transcribed mRNA catabolic process, deadenylation-dependent decay"/>
    <property type="evidence" value="ECO:0007669"/>
    <property type="project" value="EnsemblFungi"/>
</dbReference>
<dbReference type="AlphaFoldDB" id="A0A0G2DSB5"/>